<dbReference type="InterPro" id="IPR004498">
    <property type="entry name" value="Ribosomal_PrmA_MeTrfase"/>
</dbReference>
<name>A0A1W1HIZ2_9BACT</name>
<evidence type="ECO:0000256" key="5">
    <source>
        <dbReference type="ARBA" id="ARBA00022691"/>
    </source>
</evidence>
<dbReference type="GO" id="GO:0032259">
    <property type="term" value="P:methylation"/>
    <property type="evidence" value="ECO:0007669"/>
    <property type="project" value="UniProtKB-KW"/>
</dbReference>
<dbReference type="GO" id="GO:0005737">
    <property type="term" value="C:cytoplasm"/>
    <property type="evidence" value="ECO:0007669"/>
    <property type="project" value="UniProtKB-SubCell"/>
</dbReference>
<dbReference type="OrthoDB" id="9785995at2"/>
<feature type="binding site" evidence="6">
    <location>
        <position position="185"/>
    </location>
    <ligand>
        <name>S-adenosyl-L-methionine</name>
        <dbReference type="ChEBI" id="CHEBI:59789"/>
    </ligand>
</feature>
<reference evidence="7 8" key="1">
    <citation type="submission" date="2017-03" db="EMBL/GenBank/DDBJ databases">
        <authorList>
            <person name="Afonso C.L."/>
            <person name="Miller P.J."/>
            <person name="Scott M.A."/>
            <person name="Spackman E."/>
            <person name="Goraichik I."/>
            <person name="Dimitrov K.M."/>
            <person name="Suarez D.L."/>
            <person name="Swayne D.E."/>
        </authorList>
    </citation>
    <scope>NUCLEOTIDE SEQUENCE [LARGE SCALE GENOMIC DNA]</scope>
    <source>
        <strain evidence="7">PRJEB14757</strain>
    </source>
</reference>
<keyword evidence="7" id="KW-0687">Ribonucleoprotein</keyword>
<dbReference type="Pfam" id="PF06325">
    <property type="entry name" value="PrmA"/>
    <property type="match status" value="1"/>
</dbReference>
<feature type="binding site" evidence="6">
    <location>
        <position position="164"/>
    </location>
    <ligand>
        <name>S-adenosyl-L-methionine</name>
        <dbReference type="ChEBI" id="CHEBI:59789"/>
    </ligand>
</feature>
<dbReference type="CDD" id="cd02440">
    <property type="entry name" value="AdoMet_MTases"/>
    <property type="match status" value="1"/>
</dbReference>
<dbReference type="EMBL" id="FWEV01000307">
    <property type="protein sequence ID" value="SLM32328.1"/>
    <property type="molecule type" value="Genomic_DNA"/>
</dbReference>
<dbReference type="GO" id="GO:0016279">
    <property type="term" value="F:protein-lysine N-methyltransferase activity"/>
    <property type="evidence" value="ECO:0007669"/>
    <property type="project" value="RHEA"/>
</dbReference>
<dbReference type="EC" id="2.1.1.-" evidence="6"/>
<comment type="similarity">
    <text evidence="1 6">Belongs to the methyltransferase superfamily. PrmA family.</text>
</comment>
<evidence type="ECO:0000256" key="1">
    <source>
        <dbReference type="ARBA" id="ARBA00009741"/>
    </source>
</evidence>
<evidence type="ECO:0000313" key="8">
    <source>
        <dbReference type="Proteomes" id="UP000191931"/>
    </source>
</evidence>
<protein>
    <recommendedName>
        <fullName evidence="6">Ribosomal protein L11 methyltransferase</fullName>
        <shortName evidence="6">L11 Mtase</shortName>
        <ecNumber evidence="6">2.1.1.-</ecNumber>
    </recommendedName>
</protein>
<comment type="subcellular location">
    <subcellularLocation>
        <location evidence="6">Cytoplasm</location>
    </subcellularLocation>
</comment>
<dbReference type="SUPFAM" id="SSF53335">
    <property type="entry name" value="S-adenosyl-L-methionine-dependent methyltransferases"/>
    <property type="match status" value="1"/>
</dbReference>
<evidence type="ECO:0000256" key="4">
    <source>
        <dbReference type="ARBA" id="ARBA00022679"/>
    </source>
</evidence>
<dbReference type="InterPro" id="IPR029063">
    <property type="entry name" value="SAM-dependent_MTases_sf"/>
</dbReference>
<dbReference type="Proteomes" id="UP000191931">
    <property type="component" value="Unassembled WGS sequence"/>
</dbReference>
<sequence>MKWIHVKAIFESNDIPLAEELVSDIFFGLGLQGVVCQIPMDAPPEGFASDAVEVSDETYVSGYLPDSDTSMEIIEKIREKAEELQSKSEGLQSQSGLYINIVIKTEIVDQEDWAEAWKSFFYVTRITEHIVVKPEWRTFAPHQKDIVIEIDPGMAFGTGTHPTTAMCVALIEKYLMPADTFLDVGTGSGILMIAGAKLGARRLCGIDNDEVAVEVACQNLEKNAIDPDRYHVEKNTLDIYLAENQPPPKFDIVTANIISEVIIEILGDIKKSLSDGGTVILSGIIREKEGIVLAALEEYGFSIAEIRYEGEWVAIAAKL</sequence>
<keyword evidence="8" id="KW-1185">Reference proteome</keyword>
<feature type="binding site" evidence="6">
    <location>
        <position position="207"/>
    </location>
    <ligand>
        <name>S-adenosyl-L-methionine</name>
        <dbReference type="ChEBI" id="CHEBI:59789"/>
    </ligand>
</feature>
<dbReference type="PANTHER" id="PTHR43648:SF1">
    <property type="entry name" value="ELECTRON TRANSFER FLAVOPROTEIN BETA SUBUNIT LYSINE METHYLTRANSFERASE"/>
    <property type="match status" value="1"/>
</dbReference>
<dbReference type="GO" id="GO:0005840">
    <property type="term" value="C:ribosome"/>
    <property type="evidence" value="ECO:0007669"/>
    <property type="project" value="UniProtKB-KW"/>
</dbReference>
<dbReference type="NCBIfam" id="TIGR00406">
    <property type="entry name" value="prmA"/>
    <property type="match status" value="1"/>
</dbReference>
<organism evidence="7 8">
    <name type="scientific">Desulfamplus magnetovallimortis</name>
    <dbReference type="NCBI Taxonomy" id="1246637"/>
    <lineage>
        <taxon>Bacteria</taxon>
        <taxon>Pseudomonadati</taxon>
        <taxon>Thermodesulfobacteriota</taxon>
        <taxon>Desulfobacteria</taxon>
        <taxon>Desulfobacterales</taxon>
        <taxon>Desulfobacteraceae</taxon>
        <taxon>Desulfamplus</taxon>
    </lineage>
</organism>
<evidence type="ECO:0000256" key="6">
    <source>
        <dbReference type="HAMAP-Rule" id="MF_00735"/>
    </source>
</evidence>
<evidence type="ECO:0000256" key="3">
    <source>
        <dbReference type="ARBA" id="ARBA00022603"/>
    </source>
</evidence>
<dbReference type="AlphaFoldDB" id="A0A1W1HIZ2"/>
<keyword evidence="4 6" id="KW-0808">Transferase</keyword>
<accession>A0A1W1HIZ2</accession>
<comment type="catalytic activity">
    <reaction evidence="6">
        <text>L-lysyl-[protein] + 3 S-adenosyl-L-methionine = N(6),N(6),N(6)-trimethyl-L-lysyl-[protein] + 3 S-adenosyl-L-homocysteine + 3 H(+)</text>
        <dbReference type="Rhea" id="RHEA:54192"/>
        <dbReference type="Rhea" id="RHEA-COMP:9752"/>
        <dbReference type="Rhea" id="RHEA-COMP:13826"/>
        <dbReference type="ChEBI" id="CHEBI:15378"/>
        <dbReference type="ChEBI" id="CHEBI:29969"/>
        <dbReference type="ChEBI" id="CHEBI:57856"/>
        <dbReference type="ChEBI" id="CHEBI:59789"/>
        <dbReference type="ChEBI" id="CHEBI:61961"/>
    </reaction>
</comment>
<evidence type="ECO:0000313" key="7">
    <source>
        <dbReference type="EMBL" id="SLM32328.1"/>
    </source>
</evidence>
<proteinExistence type="inferred from homology"/>
<dbReference type="InterPro" id="IPR050078">
    <property type="entry name" value="Ribosomal_L11_MeTrfase_PrmA"/>
</dbReference>
<dbReference type="STRING" id="1246637.MTBBW1_630022"/>
<feature type="binding site" evidence="6">
    <location>
        <position position="256"/>
    </location>
    <ligand>
        <name>S-adenosyl-L-methionine</name>
        <dbReference type="ChEBI" id="CHEBI:59789"/>
    </ligand>
</feature>
<dbReference type="HAMAP" id="MF_00735">
    <property type="entry name" value="Methyltr_PrmA"/>
    <property type="match status" value="1"/>
</dbReference>
<comment type="function">
    <text evidence="6">Methylates ribosomal protein L11.</text>
</comment>
<keyword evidence="3 6" id="KW-0489">Methyltransferase</keyword>
<keyword evidence="5 6" id="KW-0949">S-adenosyl-L-methionine</keyword>
<gene>
    <name evidence="6 7" type="primary">prmA</name>
    <name evidence="7" type="ORF">MTBBW1_630022</name>
</gene>
<evidence type="ECO:0000256" key="2">
    <source>
        <dbReference type="ARBA" id="ARBA00022490"/>
    </source>
</evidence>
<keyword evidence="7" id="KW-0689">Ribosomal protein</keyword>
<keyword evidence="2 6" id="KW-0963">Cytoplasm</keyword>
<dbReference type="PANTHER" id="PTHR43648">
    <property type="entry name" value="ELECTRON TRANSFER FLAVOPROTEIN BETA SUBUNIT LYSINE METHYLTRANSFERASE"/>
    <property type="match status" value="1"/>
</dbReference>
<dbReference type="RefSeq" id="WP_080802106.1">
    <property type="nucleotide sequence ID" value="NZ_LT828542.1"/>
</dbReference>
<dbReference type="Gene3D" id="3.40.50.150">
    <property type="entry name" value="Vaccinia Virus protein VP39"/>
    <property type="match status" value="1"/>
</dbReference>
<dbReference type="PIRSF" id="PIRSF000401">
    <property type="entry name" value="RPL11_MTase"/>
    <property type="match status" value="1"/>
</dbReference>